<feature type="binding site" evidence="9">
    <location>
        <begin position="331"/>
        <end position="333"/>
    </location>
    <ligand>
        <name>substrate</name>
    </ligand>
</feature>
<evidence type="ECO:0000256" key="1">
    <source>
        <dbReference type="ARBA" id="ARBA00010716"/>
    </source>
</evidence>
<gene>
    <name evidence="12" type="ORF">Fcan01_12094</name>
</gene>
<feature type="binding site" evidence="9">
    <location>
        <position position="158"/>
    </location>
    <ligand>
        <name>substrate</name>
    </ligand>
</feature>
<feature type="binding site" evidence="9">
    <location>
        <begin position="238"/>
        <end position="239"/>
    </location>
    <ligand>
        <name>substrate</name>
    </ligand>
</feature>
<evidence type="ECO:0000256" key="3">
    <source>
        <dbReference type="ARBA" id="ARBA00018029"/>
    </source>
</evidence>
<feature type="domain" description="Amidohydrolase-related" evidence="11">
    <location>
        <begin position="66"/>
        <end position="403"/>
    </location>
</feature>
<feature type="binding site" evidence="10">
    <location>
        <position position="147"/>
    </location>
    <ligand>
        <name>Zn(2+)</name>
        <dbReference type="ChEBI" id="CHEBI:29105"/>
    </ligand>
</feature>
<feature type="binding site" evidence="9">
    <location>
        <position position="275"/>
    </location>
    <ligand>
        <name>substrate</name>
    </ligand>
</feature>
<dbReference type="InterPro" id="IPR032466">
    <property type="entry name" value="Metal_Hydrolase"/>
</dbReference>
<evidence type="ECO:0000256" key="5">
    <source>
        <dbReference type="ARBA" id="ARBA00022801"/>
    </source>
</evidence>
<dbReference type="PANTHER" id="PTHR11113:SF14">
    <property type="entry name" value="N-ACETYLGLUCOSAMINE-6-PHOSPHATE DEACETYLASE"/>
    <property type="match status" value="1"/>
</dbReference>
<dbReference type="NCBIfam" id="TIGR00221">
    <property type="entry name" value="nagA"/>
    <property type="match status" value="1"/>
</dbReference>
<dbReference type="EMBL" id="LNIX01000006">
    <property type="protein sequence ID" value="OXA52921.1"/>
    <property type="molecule type" value="Genomic_DNA"/>
</dbReference>
<dbReference type="OMA" id="PCRKGAH"/>
<dbReference type="InterPro" id="IPR011059">
    <property type="entry name" value="Metal-dep_hydrolase_composite"/>
</dbReference>
<comment type="caution">
    <text evidence="12">The sequence shown here is derived from an EMBL/GenBank/DDBJ whole genome shotgun (WGS) entry which is preliminary data.</text>
</comment>
<dbReference type="Pfam" id="PF01979">
    <property type="entry name" value="Amidohydro_1"/>
    <property type="match status" value="1"/>
</dbReference>
<evidence type="ECO:0000256" key="9">
    <source>
        <dbReference type="PIRSR" id="PIRSR038994-2"/>
    </source>
</evidence>
<keyword evidence="4 10" id="KW-0479">Metal-binding</keyword>
<evidence type="ECO:0000256" key="7">
    <source>
        <dbReference type="ARBA" id="ARBA00047647"/>
    </source>
</evidence>
<dbReference type="Proteomes" id="UP000198287">
    <property type="component" value="Unassembled WGS sequence"/>
</dbReference>
<dbReference type="PIRSF" id="PIRSF038994">
    <property type="entry name" value="NagA"/>
    <property type="match status" value="1"/>
</dbReference>
<evidence type="ECO:0000256" key="2">
    <source>
        <dbReference type="ARBA" id="ARBA00011899"/>
    </source>
</evidence>
<name>A0A226E7R8_FOLCA</name>
<sequence>MVNMKNSTTTSGNGPIVKFHNCLILRNHELINDELWISGSNIIDPESLFYNEKILPDQVVDCKGAIISPGFIDVQLNGGFGVDFSYDVDTVNVGIMTVAKGILAHGVTSFCPTLVSSHPHVYTKVLPHLKRCVGGKHGAEVLGAHVEGPFINPEKKGAHDQATMQTFKNGMESIREVYQHIDSICMITLAPELPNAIKVCIELNEIGVIVSVGHSMANIAQGELAVNNGASFITHLFNAMLPFHHRDPGLVGLLGSENLPPGKIIYYGIIADGNHTHPSTTRIAYRSYPKGIVLVTDACSAMGLSNGVYHIGQQVIEVTGTKAFVQGTNTLAGSVATMVSCIQYFWATTKCTLVEALEAATLHPATLLKIEKHKGTLAFGSDADFVFLKPNTLDVISTWIGGQCVYQNDKFDELITTSENCSVSKKKSSNS</sequence>
<dbReference type="AlphaFoldDB" id="A0A226E7R8"/>
<reference evidence="12 13" key="1">
    <citation type="submission" date="2015-12" db="EMBL/GenBank/DDBJ databases">
        <title>The genome of Folsomia candida.</title>
        <authorList>
            <person name="Faddeeva A."/>
            <person name="Derks M.F."/>
            <person name="Anvar Y."/>
            <person name="Smit S."/>
            <person name="Van Straalen N."/>
            <person name="Roelofs D."/>
        </authorList>
    </citation>
    <scope>NUCLEOTIDE SEQUENCE [LARGE SCALE GENOMIC DNA]</scope>
    <source>
        <strain evidence="12 13">VU population</strain>
        <tissue evidence="12">Whole body</tissue>
    </source>
</reference>
<evidence type="ECO:0000256" key="6">
    <source>
        <dbReference type="ARBA" id="ARBA00023277"/>
    </source>
</evidence>
<dbReference type="GO" id="GO:0008448">
    <property type="term" value="F:N-acetylglucosamine-6-phosphate deacetylase activity"/>
    <property type="evidence" value="ECO:0007669"/>
    <property type="project" value="UniProtKB-EC"/>
</dbReference>
<keyword evidence="5" id="KW-0378">Hydrolase</keyword>
<feature type="binding site" evidence="10">
    <location>
        <position position="214"/>
    </location>
    <ligand>
        <name>Zn(2+)</name>
        <dbReference type="ChEBI" id="CHEBI:29105"/>
    </ligand>
</feature>
<dbReference type="GO" id="GO:0046872">
    <property type="term" value="F:metal ion binding"/>
    <property type="evidence" value="ECO:0007669"/>
    <property type="project" value="UniProtKB-KW"/>
</dbReference>
<dbReference type="SUPFAM" id="SSF51556">
    <property type="entry name" value="Metallo-dependent hydrolases"/>
    <property type="match status" value="1"/>
</dbReference>
<dbReference type="GO" id="GO:0019262">
    <property type="term" value="P:N-acetylneuraminate catabolic process"/>
    <property type="evidence" value="ECO:0007669"/>
    <property type="project" value="UniProtKB-ARBA"/>
</dbReference>
<evidence type="ECO:0000256" key="8">
    <source>
        <dbReference type="PIRSR" id="PIRSR038994-1"/>
    </source>
</evidence>
<feature type="binding site" evidence="10">
    <location>
        <position position="235"/>
    </location>
    <ligand>
        <name>Zn(2+)</name>
        <dbReference type="ChEBI" id="CHEBI:29105"/>
    </ligand>
</feature>
<dbReference type="STRING" id="158441.A0A226E7R8"/>
<dbReference type="PANTHER" id="PTHR11113">
    <property type="entry name" value="N-ACETYLGLUCOSAMINE-6-PHOSPHATE DEACETYLASE"/>
    <property type="match status" value="1"/>
</dbReference>
<feature type="active site" description="Proton donor/acceptor" evidence="8">
    <location>
        <position position="297"/>
    </location>
</feature>
<dbReference type="CDD" id="cd00854">
    <property type="entry name" value="NagA"/>
    <property type="match status" value="1"/>
</dbReference>
<comment type="cofactor">
    <cofactor evidence="10">
        <name>a divalent metal cation</name>
        <dbReference type="ChEBI" id="CHEBI:60240"/>
    </cofactor>
    <text evidence="10">Binds 1 divalent metal cation per subunit.</text>
</comment>
<dbReference type="InterPro" id="IPR003764">
    <property type="entry name" value="GlcNAc_6-P_deAcase"/>
</dbReference>
<dbReference type="SUPFAM" id="SSF51338">
    <property type="entry name" value="Composite domain of metallo-dependent hydrolases"/>
    <property type="match status" value="1"/>
</dbReference>
<dbReference type="GO" id="GO:0106279">
    <property type="term" value="P:negative regulation of UDP-N-acetylglucosamine biosynthetic process"/>
    <property type="evidence" value="ECO:0007669"/>
    <property type="project" value="UniProtKB-ARBA"/>
</dbReference>
<comment type="similarity">
    <text evidence="1">Belongs to the metallo-dependent hydrolases superfamily. NagA family.</text>
</comment>
<keyword evidence="13" id="KW-1185">Reference proteome</keyword>
<evidence type="ECO:0000259" key="11">
    <source>
        <dbReference type="Pfam" id="PF01979"/>
    </source>
</evidence>
<dbReference type="Gene3D" id="3.20.20.140">
    <property type="entry name" value="Metal-dependent hydrolases"/>
    <property type="match status" value="1"/>
</dbReference>
<dbReference type="FunFam" id="3.20.20.140:FF:000023">
    <property type="entry name" value="N-acetylglucosamine-6-phosphate deacetylase"/>
    <property type="match status" value="1"/>
</dbReference>
<evidence type="ECO:0000256" key="10">
    <source>
        <dbReference type="PIRSR" id="PIRSR038994-3"/>
    </source>
</evidence>
<dbReference type="InterPro" id="IPR006680">
    <property type="entry name" value="Amidohydro-rel"/>
</dbReference>
<organism evidence="12 13">
    <name type="scientific">Folsomia candida</name>
    <name type="common">Springtail</name>
    <dbReference type="NCBI Taxonomy" id="158441"/>
    <lineage>
        <taxon>Eukaryota</taxon>
        <taxon>Metazoa</taxon>
        <taxon>Ecdysozoa</taxon>
        <taxon>Arthropoda</taxon>
        <taxon>Hexapoda</taxon>
        <taxon>Collembola</taxon>
        <taxon>Entomobryomorpha</taxon>
        <taxon>Isotomoidea</taxon>
        <taxon>Isotomidae</taxon>
        <taxon>Proisotominae</taxon>
        <taxon>Folsomia</taxon>
    </lineage>
</organism>
<proteinExistence type="inferred from homology"/>
<dbReference type="GO" id="GO:0006046">
    <property type="term" value="P:N-acetylglucosamine catabolic process"/>
    <property type="evidence" value="ECO:0007669"/>
    <property type="project" value="TreeGrafter"/>
</dbReference>
<comment type="catalytic activity">
    <reaction evidence="7">
        <text>N-acetyl-D-glucosamine 6-phosphate + H2O = D-glucosamine 6-phosphate + acetate</text>
        <dbReference type="Rhea" id="RHEA:22936"/>
        <dbReference type="ChEBI" id="CHEBI:15377"/>
        <dbReference type="ChEBI" id="CHEBI:30089"/>
        <dbReference type="ChEBI" id="CHEBI:57513"/>
        <dbReference type="ChEBI" id="CHEBI:58725"/>
        <dbReference type="EC" id="3.5.1.25"/>
    </reaction>
</comment>
<evidence type="ECO:0000313" key="12">
    <source>
        <dbReference type="EMBL" id="OXA52921.1"/>
    </source>
</evidence>
<dbReference type="OrthoDB" id="10264777at2759"/>
<dbReference type="EC" id="3.5.1.25" evidence="2"/>
<dbReference type="Gene3D" id="2.30.40.10">
    <property type="entry name" value="Urease, subunit C, domain 1"/>
    <property type="match status" value="1"/>
</dbReference>
<evidence type="ECO:0000313" key="13">
    <source>
        <dbReference type="Proteomes" id="UP000198287"/>
    </source>
</evidence>
<feature type="binding site" evidence="9">
    <location>
        <position position="246"/>
    </location>
    <ligand>
        <name>substrate</name>
    </ligand>
</feature>
<evidence type="ECO:0000256" key="4">
    <source>
        <dbReference type="ARBA" id="ARBA00022723"/>
    </source>
</evidence>
<keyword evidence="6" id="KW-0119">Carbohydrate metabolism</keyword>
<accession>A0A226E7R8</accession>
<protein>
    <recommendedName>
        <fullName evidence="3">N-acetylglucosamine-6-phosphate deacetylase</fullName>
        <ecNumber evidence="2">3.5.1.25</ecNumber>
    </recommendedName>
</protein>